<dbReference type="FunFam" id="3.15.10.30:FF:000001">
    <property type="entry name" value="Takeout-like protein 1"/>
    <property type="match status" value="1"/>
</dbReference>
<evidence type="ECO:0000313" key="6">
    <source>
        <dbReference type="Proteomes" id="UP000183832"/>
    </source>
</evidence>
<dbReference type="AlphaFoldDB" id="A0A1J1IUX0"/>
<name>A0A1J1IUX0_9DIPT</name>
<dbReference type="SMART" id="SM00700">
    <property type="entry name" value="JHBP"/>
    <property type="match status" value="1"/>
</dbReference>
<dbReference type="STRING" id="568069.A0A1J1IUX0"/>
<dbReference type="GO" id="GO:0007623">
    <property type="term" value="P:circadian rhythm"/>
    <property type="evidence" value="ECO:0007669"/>
    <property type="project" value="UniProtKB-ARBA"/>
</dbReference>
<dbReference type="InterPro" id="IPR010562">
    <property type="entry name" value="Haemolymph_juvenile_hormone-bd"/>
</dbReference>
<protein>
    <submittedName>
        <fullName evidence="5">CLUMA_CG017158, isoform A</fullName>
    </submittedName>
</protein>
<dbReference type="Gene3D" id="3.15.10.30">
    <property type="entry name" value="Haemolymph juvenile hormone binding protein"/>
    <property type="match status" value="2"/>
</dbReference>
<comment type="similarity">
    <text evidence="3">Belongs to the TO family.</text>
</comment>
<feature type="chain" id="PRO_5013334931" evidence="4">
    <location>
        <begin position="21"/>
        <end position="369"/>
    </location>
</feature>
<evidence type="ECO:0000256" key="3">
    <source>
        <dbReference type="ARBA" id="ARBA00060902"/>
    </source>
</evidence>
<evidence type="ECO:0000256" key="2">
    <source>
        <dbReference type="ARBA" id="ARBA00023108"/>
    </source>
</evidence>
<dbReference type="EMBL" id="CVRI01000061">
    <property type="protein sequence ID" value="CRL04043.1"/>
    <property type="molecule type" value="Genomic_DNA"/>
</dbReference>
<accession>A0A1J1IUX0</accession>
<evidence type="ECO:0000256" key="1">
    <source>
        <dbReference type="ARBA" id="ARBA00022729"/>
    </source>
</evidence>
<dbReference type="OrthoDB" id="8179031at2759"/>
<proteinExistence type="inferred from homology"/>
<dbReference type="PANTHER" id="PTHR11008">
    <property type="entry name" value="PROTEIN TAKEOUT-LIKE PROTEIN"/>
    <property type="match status" value="1"/>
</dbReference>
<evidence type="ECO:0000256" key="4">
    <source>
        <dbReference type="SAM" id="SignalP"/>
    </source>
</evidence>
<gene>
    <name evidence="5" type="ORF">CLUMA_CG017158</name>
</gene>
<dbReference type="PANTHER" id="PTHR11008:SF39">
    <property type="entry name" value="CIRCADIAN CLOCK-CONTROLLED PROTEIN-LIKE PROTEIN"/>
    <property type="match status" value="1"/>
</dbReference>
<reference evidence="5 6" key="1">
    <citation type="submission" date="2015-04" db="EMBL/GenBank/DDBJ databases">
        <authorList>
            <person name="Syromyatnikov M.Y."/>
            <person name="Popov V.N."/>
        </authorList>
    </citation>
    <scope>NUCLEOTIDE SEQUENCE [LARGE SCALE GENOMIC DNA]</scope>
</reference>
<feature type="signal peptide" evidence="4">
    <location>
        <begin position="1"/>
        <end position="20"/>
    </location>
</feature>
<keyword evidence="6" id="KW-1185">Reference proteome</keyword>
<dbReference type="GO" id="GO:0005615">
    <property type="term" value="C:extracellular space"/>
    <property type="evidence" value="ECO:0007669"/>
    <property type="project" value="TreeGrafter"/>
</dbReference>
<evidence type="ECO:0000313" key="5">
    <source>
        <dbReference type="EMBL" id="CRL04043.1"/>
    </source>
</evidence>
<dbReference type="InterPro" id="IPR038606">
    <property type="entry name" value="To_sf"/>
</dbReference>
<dbReference type="Proteomes" id="UP000183832">
    <property type="component" value="Unassembled WGS sequence"/>
</dbReference>
<dbReference type="Pfam" id="PF06585">
    <property type="entry name" value="JHBP"/>
    <property type="match status" value="2"/>
</dbReference>
<organism evidence="5 6">
    <name type="scientific">Clunio marinus</name>
    <dbReference type="NCBI Taxonomy" id="568069"/>
    <lineage>
        <taxon>Eukaryota</taxon>
        <taxon>Metazoa</taxon>
        <taxon>Ecdysozoa</taxon>
        <taxon>Arthropoda</taxon>
        <taxon>Hexapoda</taxon>
        <taxon>Insecta</taxon>
        <taxon>Pterygota</taxon>
        <taxon>Neoptera</taxon>
        <taxon>Endopterygota</taxon>
        <taxon>Diptera</taxon>
        <taxon>Nematocera</taxon>
        <taxon>Chironomoidea</taxon>
        <taxon>Chironomidae</taxon>
        <taxon>Clunio</taxon>
    </lineage>
</organism>
<keyword evidence="1 4" id="KW-0732">Signal</keyword>
<sequence>MDRSGILVLLMILSSVSVNGKLHKSITVHNILIFCLPCNIAPGIQVCPRNLPNMADCIIKSIRKLQPSLVSGDLGGGFVVPPLEPFKIAKANMNDLKFDFIVFFPTLEIRGKYDLVFKLYGNDFDGDGKFLSAFENRRARIGMRASTVQVCSRHDPNIAKCIIESVRNLQPRLADGVLAPDFRVPPLEPLKLDNMHIDRGPNFQVRLSNMIVTKGASNFKIEKLKVNVNEPSFDFIIHLPRIEFKGKYDLKIRVVVVDLVGKNDIYGRLDDFKARVKVRGRKYEKNGQTYMKFEKIQLKIIVGRSNIELKNLFENNPTLGKVGNGFISENSAYFVSEIIPSLEKNLSEIFTKTANSIIETSTFDEMFPE</sequence>
<keyword evidence="2" id="KW-0090">Biological rhythms</keyword>